<dbReference type="AlphaFoldDB" id="A0A179BQ60"/>
<accession>A0A179BQ60</accession>
<keyword evidence="2" id="KW-1185">Reference proteome</keyword>
<dbReference type="Proteomes" id="UP000078302">
    <property type="component" value="Unassembled WGS sequence"/>
</dbReference>
<comment type="caution">
    <text evidence="1">The sequence shown here is derived from an EMBL/GenBank/DDBJ whole genome shotgun (WGS) entry which is preliminary data.</text>
</comment>
<evidence type="ECO:0000313" key="2">
    <source>
        <dbReference type="Proteomes" id="UP000078302"/>
    </source>
</evidence>
<dbReference type="EMBL" id="LVXZ01000013">
    <property type="protein sequence ID" value="OAP93271.1"/>
    <property type="molecule type" value="Genomic_DNA"/>
</dbReference>
<organism evidence="1 2">
    <name type="scientific">Acidithiobacillus ferrooxidans</name>
    <name type="common">Thiobacillus ferrooxidans</name>
    <dbReference type="NCBI Taxonomy" id="920"/>
    <lineage>
        <taxon>Bacteria</taxon>
        <taxon>Pseudomonadati</taxon>
        <taxon>Pseudomonadota</taxon>
        <taxon>Acidithiobacillia</taxon>
        <taxon>Acidithiobacillales</taxon>
        <taxon>Acidithiobacillaceae</taxon>
        <taxon>Acidithiobacillus</taxon>
    </lineage>
</organism>
<protein>
    <submittedName>
        <fullName evidence="1">Uncharacterized protein</fullName>
    </submittedName>
</protein>
<gene>
    <name evidence="1" type="ORF">A4H96_01555</name>
</gene>
<reference evidence="1 2" key="1">
    <citation type="submission" date="2016-04" db="EMBL/GenBank/DDBJ databases">
        <title>Acidithiobacillus ferrooxidans genome sequencing and assembly.</title>
        <authorList>
            <person name="Zhou Z."/>
        </authorList>
    </citation>
    <scope>NUCLEOTIDE SEQUENCE [LARGE SCALE GENOMIC DNA]</scope>
    <source>
        <strain evidence="1 2">BY0502</strain>
    </source>
</reference>
<name>A0A179BQ60_ACIFR</name>
<dbReference type="RefSeq" id="WP_064217960.1">
    <property type="nucleotide sequence ID" value="NZ_LVXZ01000013.1"/>
</dbReference>
<proteinExistence type="predicted"/>
<evidence type="ECO:0000313" key="1">
    <source>
        <dbReference type="EMBL" id="OAP93271.1"/>
    </source>
</evidence>
<dbReference type="OrthoDB" id="9965315at2"/>
<sequence length="68" mass="7772">MIYRQEVPGRRELSSLIGSIDFSSRSDLRVADEISRLAGDILPRDRAERVLRDLESLRALHAREVTHA</sequence>